<dbReference type="GO" id="GO:0009451">
    <property type="term" value="P:RNA modification"/>
    <property type="evidence" value="ECO:0007669"/>
    <property type="project" value="InterPro"/>
</dbReference>
<dbReference type="EMBL" id="NKXS01000989">
    <property type="protein sequence ID" value="PIN21188.1"/>
    <property type="molecule type" value="Genomic_DNA"/>
</dbReference>
<evidence type="ECO:0000313" key="3">
    <source>
        <dbReference type="EMBL" id="PIN21188.1"/>
    </source>
</evidence>
<evidence type="ECO:0000313" key="4">
    <source>
        <dbReference type="Proteomes" id="UP000231279"/>
    </source>
</evidence>
<dbReference type="PANTHER" id="PTHR47926">
    <property type="entry name" value="PENTATRICOPEPTIDE REPEAT-CONTAINING PROTEIN"/>
    <property type="match status" value="1"/>
</dbReference>
<dbReference type="Pfam" id="PF13041">
    <property type="entry name" value="PPR_2"/>
    <property type="match status" value="2"/>
</dbReference>
<gene>
    <name evidence="3" type="ORF">CDL12_06109</name>
</gene>
<dbReference type="PROSITE" id="PS51375">
    <property type="entry name" value="PPR"/>
    <property type="match status" value="5"/>
</dbReference>
<feature type="repeat" description="PPR" evidence="2">
    <location>
        <begin position="406"/>
        <end position="436"/>
    </location>
</feature>
<dbReference type="Proteomes" id="UP000231279">
    <property type="component" value="Unassembled WGS sequence"/>
</dbReference>
<dbReference type="InterPro" id="IPR011990">
    <property type="entry name" value="TPR-like_helical_dom_sf"/>
</dbReference>
<dbReference type="GO" id="GO:0003723">
    <property type="term" value="F:RNA binding"/>
    <property type="evidence" value="ECO:0007669"/>
    <property type="project" value="InterPro"/>
</dbReference>
<protein>
    <submittedName>
        <fullName evidence="3">Uncharacterized protein</fullName>
    </submittedName>
</protein>
<dbReference type="Gene3D" id="1.25.40.10">
    <property type="entry name" value="Tetratricopeptide repeat domain"/>
    <property type="match status" value="4"/>
</dbReference>
<dbReference type="NCBIfam" id="TIGR00756">
    <property type="entry name" value="PPR"/>
    <property type="match status" value="4"/>
</dbReference>
<dbReference type="OrthoDB" id="185373at2759"/>
<keyword evidence="1" id="KW-0677">Repeat</keyword>
<dbReference type="AlphaFoldDB" id="A0A2G9HUI7"/>
<accession>A0A2G9HUI7</accession>
<feature type="repeat" description="PPR" evidence="2">
    <location>
        <begin position="371"/>
        <end position="405"/>
    </location>
</feature>
<dbReference type="InterPro" id="IPR046960">
    <property type="entry name" value="PPR_At4g14850-like_plant"/>
</dbReference>
<dbReference type="STRING" id="429701.A0A2G9HUI7"/>
<sequence>MHIHLKPILSHLTKPSQTLSRTRILHALIIKNRLSYDPFYATRILRLYAINNDLISARYLFDKTPNRSIYLWNSIIRAYAQANEFNDSFLLFKRLLSSETQPDSHTFACIARACTDRFDVRALRLVHGKVVAFGLGLDFICNSALVSCYSKLGLVEEASCVFRGIDKPDLALWNAMISGYGSCGDRVKGIELFNTMQNVGMRPDGYTVVGLITGLADDSLLNVGQTIHGFCVKCGLILNHHVCSVLVSMYLRCKNMGSAFRVFESLVQPDLVSWSSLITGFSQAGDHVNALFFFRELLGVGGRPDTVLLASVLAASAQLAIVRPGCEIHGYAVRHGCNMDITVSSALIDMYAKCGFLEMGIKVFNSMTKRNVVSYNTVISSLGLYGCAAEAFRMFEEMLNEDLKPDETTFAALLCACCHSGLVNEGREYFRMMTNEFRIHAKTEHLVHMVKLLGMDGKLEEAYNLVKSLPEPVNSSIWGALLSCCDSHKNYELLEVIAKHLNENEPKICSYNVMLSNVFAGDGRWDDVQQLRVNYGQAEGKMPGVSWINDINKSVK</sequence>
<dbReference type="InterPro" id="IPR002885">
    <property type="entry name" value="PPR_rpt"/>
</dbReference>
<dbReference type="PANTHER" id="PTHR47926:SF452">
    <property type="entry name" value="PENTATRICOPEPTIDE REPEAT-CONTAINING PROTEIN"/>
    <property type="match status" value="1"/>
</dbReference>
<evidence type="ECO:0000256" key="1">
    <source>
        <dbReference type="ARBA" id="ARBA00022737"/>
    </source>
</evidence>
<proteinExistence type="predicted"/>
<feature type="repeat" description="PPR" evidence="2">
    <location>
        <begin position="68"/>
        <end position="102"/>
    </location>
</feature>
<dbReference type="InterPro" id="IPR046848">
    <property type="entry name" value="E_motif"/>
</dbReference>
<evidence type="ECO:0000256" key="2">
    <source>
        <dbReference type="PROSITE-ProRule" id="PRU00708"/>
    </source>
</evidence>
<reference evidence="4" key="1">
    <citation type="journal article" date="2018" name="Gigascience">
        <title>Genome assembly of the Pink Ipe (Handroanthus impetiginosus, Bignoniaceae), a highly valued, ecologically keystone Neotropical timber forest tree.</title>
        <authorList>
            <person name="Silva-Junior O.B."/>
            <person name="Grattapaglia D."/>
            <person name="Novaes E."/>
            <person name="Collevatti R.G."/>
        </authorList>
    </citation>
    <scope>NUCLEOTIDE SEQUENCE [LARGE SCALE GENOMIC DNA]</scope>
    <source>
        <strain evidence="4">cv. UFG-1</strain>
    </source>
</reference>
<dbReference type="FunFam" id="1.25.40.10:FF:000511">
    <property type="entry name" value="Pentatricopeptide repeat-containing protein"/>
    <property type="match status" value="1"/>
</dbReference>
<name>A0A2G9HUI7_9LAMI</name>
<comment type="caution">
    <text evidence="3">The sequence shown here is derived from an EMBL/GenBank/DDBJ whole genome shotgun (WGS) entry which is preliminary data.</text>
</comment>
<dbReference type="Pfam" id="PF20431">
    <property type="entry name" value="E_motif"/>
    <property type="match status" value="1"/>
</dbReference>
<dbReference type="Pfam" id="PF01535">
    <property type="entry name" value="PPR"/>
    <property type="match status" value="3"/>
</dbReference>
<organism evidence="3 4">
    <name type="scientific">Handroanthus impetiginosus</name>
    <dbReference type="NCBI Taxonomy" id="429701"/>
    <lineage>
        <taxon>Eukaryota</taxon>
        <taxon>Viridiplantae</taxon>
        <taxon>Streptophyta</taxon>
        <taxon>Embryophyta</taxon>
        <taxon>Tracheophyta</taxon>
        <taxon>Spermatophyta</taxon>
        <taxon>Magnoliopsida</taxon>
        <taxon>eudicotyledons</taxon>
        <taxon>Gunneridae</taxon>
        <taxon>Pentapetalae</taxon>
        <taxon>asterids</taxon>
        <taxon>lamiids</taxon>
        <taxon>Lamiales</taxon>
        <taxon>Bignoniaceae</taxon>
        <taxon>Crescentiina</taxon>
        <taxon>Tabebuia alliance</taxon>
        <taxon>Handroanthus</taxon>
    </lineage>
</organism>
<feature type="repeat" description="PPR" evidence="2">
    <location>
        <begin position="270"/>
        <end position="304"/>
    </location>
</feature>
<feature type="repeat" description="PPR" evidence="2">
    <location>
        <begin position="169"/>
        <end position="203"/>
    </location>
</feature>
<dbReference type="FunFam" id="1.25.40.10:FF:000351">
    <property type="entry name" value="Pentatricopeptide repeat-containing protein"/>
    <property type="match status" value="1"/>
</dbReference>
<keyword evidence="4" id="KW-1185">Reference proteome</keyword>